<comment type="subcellular location">
    <subcellularLocation>
        <location evidence="1">Cytoplasm</location>
        <location evidence="1">Cytoskeleton</location>
    </subcellularLocation>
</comment>
<evidence type="ECO:0000256" key="8">
    <source>
        <dbReference type="ARBA" id="ARBA00041958"/>
    </source>
</evidence>
<evidence type="ECO:0000256" key="10">
    <source>
        <dbReference type="SAM" id="SignalP"/>
    </source>
</evidence>
<comment type="caution">
    <text evidence="11">The sequence shown here is derived from an EMBL/GenBank/DDBJ whole genome shotgun (WGS) entry which is preliminary data.</text>
</comment>
<dbReference type="SUPFAM" id="SSF48452">
    <property type="entry name" value="TPR-like"/>
    <property type="match status" value="1"/>
</dbReference>
<sequence length="252" mass="28740">MMRFFLVLFFIAGLTFATTAQTADDLVKQGDLLEKQLKEDEAYQKFKEAIKLNPVHVHALVRCSELASRIGRRQATKEKQMDFYQAAKIYAERALKINPRDSEANVVMSLAYARMSLLKSGKEKVEYVREIKNYADRALVSNPNNFKALFVIARWHFEVSNLNAMEKAAVKVFFGGLQKNSLDSAIHYYEKVKAISPNFVLNYLELAKAYNRAGKKEKAVEALNHLLKMPNTAADDPTVKAEARELLKSWKQ</sequence>
<gene>
    <name evidence="11" type="ORF">IQ13_0343</name>
</gene>
<accession>A0A562SWK8</accession>
<keyword evidence="10" id="KW-0732">Signal</keyword>
<dbReference type="OrthoDB" id="9813878at2"/>
<evidence type="ECO:0000256" key="2">
    <source>
        <dbReference type="ARBA" id="ARBA00011375"/>
    </source>
</evidence>
<dbReference type="SMART" id="SM00028">
    <property type="entry name" value="TPR"/>
    <property type="match status" value="3"/>
</dbReference>
<proteinExistence type="predicted"/>
<dbReference type="InterPro" id="IPR019734">
    <property type="entry name" value="TPR_rpt"/>
</dbReference>
<keyword evidence="3" id="KW-0963">Cytoplasm</keyword>
<feature type="chain" id="PRO_5021834688" description="Regulator of microtubule dynamics protein 1" evidence="10">
    <location>
        <begin position="23"/>
        <end position="252"/>
    </location>
</feature>
<evidence type="ECO:0000256" key="1">
    <source>
        <dbReference type="ARBA" id="ARBA00004245"/>
    </source>
</evidence>
<dbReference type="Proteomes" id="UP000316167">
    <property type="component" value="Unassembled WGS sequence"/>
</dbReference>
<evidence type="ECO:0000256" key="4">
    <source>
        <dbReference type="ARBA" id="ARBA00022737"/>
    </source>
</evidence>
<dbReference type="EMBL" id="VLLE01000002">
    <property type="protein sequence ID" value="TWI85186.1"/>
    <property type="molecule type" value="Genomic_DNA"/>
</dbReference>
<dbReference type="GO" id="GO:0097431">
    <property type="term" value="C:mitotic spindle pole"/>
    <property type="evidence" value="ECO:0007669"/>
    <property type="project" value="TreeGrafter"/>
</dbReference>
<evidence type="ECO:0000256" key="3">
    <source>
        <dbReference type="ARBA" id="ARBA00022490"/>
    </source>
</evidence>
<dbReference type="InterPro" id="IPR049039">
    <property type="entry name" value="RMD1-3_a_helical_rpt"/>
</dbReference>
<feature type="repeat" description="TPR" evidence="9">
    <location>
        <begin position="23"/>
        <end position="56"/>
    </location>
</feature>
<dbReference type="GO" id="GO:0005876">
    <property type="term" value="C:spindle microtubule"/>
    <property type="evidence" value="ECO:0007669"/>
    <property type="project" value="TreeGrafter"/>
</dbReference>
<evidence type="ECO:0000256" key="9">
    <source>
        <dbReference type="PROSITE-ProRule" id="PRU00339"/>
    </source>
</evidence>
<evidence type="ECO:0000256" key="5">
    <source>
        <dbReference type="ARBA" id="ARBA00022803"/>
    </source>
</evidence>
<organism evidence="11 12">
    <name type="scientific">Lacibacter cauensis</name>
    <dbReference type="NCBI Taxonomy" id="510947"/>
    <lineage>
        <taxon>Bacteria</taxon>
        <taxon>Pseudomonadati</taxon>
        <taxon>Bacteroidota</taxon>
        <taxon>Chitinophagia</taxon>
        <taxon>Chitinophagales</taxon>
        <taxon>Chitinophagaceae</taxon>
        <taxon>Lacibacter</taxon>
    </lineage>
</organism>
<protein>
    <recommendedName>
        <fullName evidence="7">Regulator of microtubule dynamics protein 1</fullName>
    </recommendedName>
    <alternativeName>
        <fullName evidence="8">Protein FAM82B</fullName>
    </alternativeName>
</protein>
<evidence type="ECO:0000256" key="6">
    <source>
        <dbReference type="ARBA" id="ARBA00023212"/>
    </source>
</evidence>
<evidence type="ECO:0000313" key="11">
    <source>
        <dbReference type="EMBL" id="TWI85186.1"/>
    </source>
</evidence>
<dbReference type="Gene3D" id="1.25.40.10">
    <property type="entry name" value="Tetratricopeptide repeat domain"/>
    <property type="match status" value="2"/>
</dbReference>
<comment type="subunit">
    <text evidence="2">Interacts with microtubules.</text>
</comment>
<name>A0A562SWK8_9BACT</name>
<evidence type="ECO:0000313" key="12">
    <source>
        <dbReference type="Proteomes" id="UP000316167"/>
    </source>
</evidence>
<dbReference type="AlphaFoldDB" id="A0A562SWK8"/>
<dbReference type="GO" id="GO:0005737">
    <property type="term" value="C:cytoplasm"/>
    <property type="evidence" value="ECO:0007669"/>
    <property type="project" value="TreeGrafter"/>
</dbReference>
<dbReference type="RefSeq" id="WP_144883863.1">
    <property type="nucleotide sequence ID" value="NZ_VLLE01000002.1"/>
</dbReference>
<reference evidence="11 12" key="1">
    <citation type="journal article" date="2015" name="Stand. Genomic Sci.">
        <title>Genomic Encyclopedia of Bacterial and Archaeal Type Strains, Phase III: the genomes of soil and plant-associated and newly described type strains.</title>
        <authorList>
            <person name="Whitman W.B."/>
            <person name="Woyke T."/>
            <person name="Klenk H.P."/>
            <person name="Zhou Y."/>
            <person name="Lilburn T.G."/>
            <person name="Beck B.J."/>
            <person name="De Vos P."/>
            <person name="Vandamme P."/>
            <person name="Eisen J.A."/>
            <person name="Garrity G."/>
            <person name="Hugenholtz P."/>
            <person name="Kyrpides N.C."/>
        </authorList>
    </citation>
    <scope>NUCLEOTIDE SEQUENCE [LARGE SCALE GENOMIC DNA]</scope>
    <source>
        <strain evidence="11 12">CGMCC 1.7271</strain>
    </source>
</reference>
<keyword evidence="12" id="KW-1185">Reference proteome</keyword>
<keyword evidence="6" id="KW-0206">Cytoskeleton</keyword>
<dbReference type="PANTHER" id="PTHR16056">
    <property type="entry name" value="REGULATOR OF MICROTUBULE DYNAMICS PROTEIN"/>
    <property type="match status" value="1"/>
</dbReference>
<dbReference type="PROSITE" id="PS50005">
    <property type="entry name" value="TPR"/>
    <property type="match status" value="1"/>
</dbReference>
<dbReference type="Pfam" id="PF21033">
    <property type="entry name" value="RMD1-3"/>
    <property type="match status" value="1"/>
</dbReference>
<dbReference type="PANTHER" id="PTHR16056:SF16">
    <property type="entry name" value="REGULATOR OF MICROTUBULE DYNAMICS PROTEIN 1"/>
    <property type="match status" value="1"/>
</dbReference>
<dbReference type="GO" id="GO:0008017">
    <property type="term" value="F:microtubule binding"/>
    <property type="evidence" value="ECO:0007669"/>
    <property type="project" value="TreeGrafter"/>
</dbReference>
<dbReference type="InterPro" id="IPR011990">
    <property type="entry name" value="TPR-like_helical_dom_sf"/>
</dbReference>
<evidence type="ECO:0000256" key="7">
    <source>
        <dbReference type="ARBA" id="ARBA00039966"/>
    </source>
</evidence>
<keyword evidence="4" id="KW-0677">Repeat</keyword>
<keyword evidence="5 9" id="KW-0802">TPR repeat</keyword>
<feature type="signal peptide" evidence="10">
    <location>
        <begin position="1"/>
        <end position="22"/>
    </location>
</feature>